<organism evidence="3 4">
    <name type="scientific">Pseudofrankia inefficax (strain DSM 45817 / CECT 9037 / DDB 130130 / EuI1c)</name>
    <name type="common">Frankia inefficax</name>
    <dbReference type="NCBI Taxonomy" id="298654"/>
    <lineage>
        <taxon>Bacteria</taxon>
        <taxon>Bacillati</taxon>
        <taxon>Actinomycetota</taxon>
        <taxon>Actinomycetes</taxon>
        <taxon>Frankiales</taxon>
        <taxon>Frankiaceae</taxon>
        <taxon>Pseudofrankia</taxon>
    </lineage>
</organism>
<dbReference type="STRING" id="298654.FraEuI1c_6475"/>
<reference evidence="3 4" key="1">
    <citation type="submission" date="2010-10" db="EMBL/GenBank/DDBJ databases">
        <title>Complete sequence of Frankia sp. EuI1c.</title>
        <authorList>
            <consortium name="US DOE Joint Genome Institute"/>
            <person name="Lucas S."/>
            <person name="Copeland A."/>
            <person name="Lapidus A."/>
            <person name="Cheng J.-F."/>
            <person name="Bruce D."/>
            <person name="Goodwin L."/>
            <person name="Pitluck S."/>
            <person name="Chertkov O."/>
            <person name="Detter J.C."/>
            <person name="Han C."/>
            <person name="Tapia R."/>
            <person name="Land M."/>
            <person name="Hauser L."/>
            <person name="Jeffries C."/>
            <person name="Kyrpides N."/>
            <person name="Ivanova N."/>
            <person name="Mikhailova N."/>
            <person name="Beauchemin N."/>
            <person name="Sen A."/>
            <person name="Sur S.A."/>
            <person name="Gtari M."/>
            <person name="Wall L."/>
            <person name="Tisa L."/>
            <person name="Woyke T."/>
        </authorList>
    </citation>
    <scope>NUCLEOTIDE SEQUENCE [LARGE SCALE GENOMIC DNA]</scope>
    <source>
        <strain evidence="4">DSM 45817 / CECT 9037 / EuI1c</strain>
    </source>
</reference>
<gene>
    <name evidence="3" type="ordered locus">FraEuI1c_6475</name>
</gene>
<evidence type="ECO:0000259" key="2">
    <source>
        <dbReference type="Pfam" id="PF05532"/>
    </source>
</evidence>
<name>E3J790_PSEI1</name>
<dbReference type="AlphaFoldDB" id="E3J790"/>
<dbReference type="InParanoid" id="E3J790"/>
<feature type="domain" description="CsbD-like" evidence="2">
    <location>
        <begin position="5"/>
        <end position="56"/>
    </location>
</feature>
<evidence type="ECO:0000256" key="1">
    <source>
        <dbReference type="SAM" id="MobiDB-lite"/>
    </source>
</evidence>
<dbReference type="Pfam" id="PF05532">
    <property type="entry name" value="CsbD"/>
    <property type="match status" value="1"/>
</dbReference>
<dbReference type="EMBL" id="CP002299">
    <property type="protein sequence ID" value="ADP84454.1"/>
    <property type="molecule type" value="Genomic_DNA"/>
</dbReference>
<dbReference type="RefSeq" id="WP_013427567.1">
    <property type="nucleotide sequence ID" value="NC_014666.1"/>
</dbReference>
<evidence type="ECO:0000313" key="4">
    <source>
        <dbReference type="Proteomes" id="UP000002484"/>
    </source>
</evidence>
<dbReference type="KEGG" id="fri:FraEuI1c_6475"/>
<dbReference type="HOGENOM" id="CLU_135567_1_2_11"/>
<keyword evidence="4" id="KW-1185">Reference proteome</keyword>
<dbReference type="OrthoDB" id="2143260at2"/>
<proteinExistence type="predicted"/>
<evidence type="ECO:0000313" key="3">
    <source>
        <dbReference type="EMBL" id="ADP84454.1"/>
    </source>
</evidence>
<dbReference type="Proteomes" id="UP000002484">
    <property type="component" value="Chromosome"/>
</dbReference>
<accession>E3J790</accession>
<dbReference type="InterPro" id="IPR008462">
    <property type="entry name" value="CsbD"/>
</dbReference>
<sequence>MSVIDKAKNSLQRLTGRGKRTAGRVSGKPGMEARGSARKIGGDVKQAGENLKDAAR</sequence>
<feature type="region of interest" description="Disordered" evidence="1">
    <location>
        <begin position="1"/>
        <end position="56"/>
    </location>
</feature>
<protein>
    <submittedName>
        <fullName evidence="3">CsbD family protein</fullName>
    </submittedName>
</protein>